<sequence>MVYDNISQTNWRKTKMSMEVRSPMQGSILEILVKEGDKVAEDDELFILEAMKMENPIYAPSGGMVKEIKVKKKDTVDADQLLMLIE</sequence>
<evidence type="ECO:0000259" key="2">
    <source>
        <dbReference type="PROSITE" id="PS50968"/>
    </source>
</evidence>
<dbReference type="FunFam" id="2.40.50.100:FF:000003">
    <property type="entry name" value="Acetyl-CoA carboxylase biotin carboxyl carrier protein"/>
    <property type="match status" value="1"/>
</dbReference>
<proteinExistence type="predicted"/>
<organism evidence="3">
    <name type="scientific">uncultured Desulfobacterium sp</name>
    <dbReference type="NCBI Taxonomy" id="201089"/>
    <lineage>
        <taxon>Bacteria</taxon>
        <taxon>Pseudomonadati</taxon>
        <taxon>Thermodesulfobacteriota</taxon>
        <taxon>Desulfobacteria</taxon>
        <taxon>Desulfobacterales</taxon>
        <taxon>Desulfobacteriaceae</taxon>
        <taxon>Desulfobacterium</taxon>
        <taxon>environmental samples</taxon>
    </lineage>
</organism>
<dbReference type="PROSITE" id="PS50968">
    <property type="entry name" value="BIOTINYL_LIPOYL"/>
    <property type="match status" value="1"/>
</dbReference>
<dbReference type="InterPro" id="IPR011053">
    <property type="entry name" value="Single_hybrid_motif"/>
</dbReference>
<dbReference type="PANTHER" id="PTHR45266:SF3">
    <property type="entry name" value="OXALOACETATE DECARBOXYLASE ALPHA CHAIN"/>
    <property type="match status" value="1"/>
</dbReference>
<dbReference type="InterPro" id="IPR000089">
    <property type="entry name" value="Biotin_lipoyl"/>
</dbReference>
<dbReference type="InterPro" id="IPR001882">
    <property type="entry name" value="Biotin_BS"/>
</dbReference>
<feature type="domain" description="Lipoyl-binding" evidence="2">
    <location>
        <begin position="11"/>
        <end position="86"/>
    </location>
</feature>
<dbReference type="InterPro" id="IPR050709">
    <property type="entry name" value="Biotin_Carboxyl_Carrier/Decarb"/>
</dbReference>
<name>E1YA82_9BACT</name>
<protein>
    <recommendedName>
        <fullName evidence="2">Lipoyl-binding domain-containing protein</fullName>
    </recommendedName>
</protein>
<dbReference type="Pfam" id="PF00364">
    <property type="entry name" value="Biotin_lipoyl"/>
    <property type="match status" value="1"/>
</dbReference>
<dbReference type="CDD" id="cd06850">
    <property type="entry name" value="biotinyl_domain"/>
    <property type="match status" value="1"/>
</dbReference>
<evidence type="ECO:0000313" key="3">
    <source>
        <dbReference type="EMBL" id="CBX27476.1"/>
    </source>
</evidence>
<evidence type="ECO:0000256" key="1">
    <source>
        <dbReference type="ARBA" id="ARBA00023267"/>
    </source>
</evidence>
<keyword evidence="1" id="KW-0092">Biotin</keyword>
<reference evidence="3" key="1">
    <citation type="journal article" date="2011" name="Environ. Microbiol.">
        <title>Genomic insights into the metabolic potential of the polycyclic aromatic hydrocarbon degrading sulfate-reducing Deltaproteobacterium N47.</title>
        <authorList>
            <person name="Bergmann F."/>
            <person name="Selesi D."/>
            <person name="Weinmaier T."/>
            <person name="Tischler P."/>
            <person name="Rattei T."/>
            <person name="Meckenstock R.U."/>
        </authorList>
    </citation>
    <scope>NUCLEOTIDE SEQUENCE</scope>
</reference>
<accession>E1YA82</accession>
<dbReference type="Gene3D" id="2.40.50.100">
    <property type="match status" value="1"/>
</dbReference>
<dbReference type="PANTHER" id="PTHR45266">
    <property type="entry name" value="OXALOACETATE DECARBOXYLASE ALPHA CHAIN"/>
    <property type="match status" value="1"/>
</dbReference>
<gene>
    <name evidence="3" type="ORF">N47_H22980</name>
</gene>
<dbReference type="PROSITE" id="PS00188">
    <property type="entry name" value="BIOTIN"/>
    <property type="match status" value="1"/>
</dbReference>
<dbReference type="EMBL" id="FR695866">
    <property type="protein sequence ID" value="CBX27476.1"/>
    <property type="molecule type" value="Genomic_DNA"/>
</dbReference>
<dbReference type="AlphaFoldDB" id="E1YA82"/>
<dbReference type="SUPFAM" id="SSF51230">
    <property type="entry name" value="Single hybrid motif"/>
    <property type="match status" value="1"/>
</dbReference>